<dbReference type="GO" id="GO:0061651">
    <property type="term" value="F:Atg12 conjugating enzyme activity"/>
    <property type="evidence" value="ECO:0007669"/>
    <property type="project" value="TreeGrafter"/>
</dbReference>
<dbReference type="AlphaFoldDB" id="A0A8I6RKN6"/>
<dbReference type="GO" id="GO:0000422">
    <property type="term" value="P:autophagy of mitochondrion"/>
    <property type="evidence" value="ECO:0007669"/>
    <property type="project" value="TreeGrafter"/>
</dbReference>
<evidence type="ECO:0000256" key="2">
    <source>
        <dbReference type="ARBA" id="ARBA00021099"/>
    </source>
</evidence>
<keyword evidence="5" id="KW-0072">Autophagy</keyword>
<sequence>MERQDFLDQAKKIAEISDKIRDGWALKNAGEGRWYLEKRQLLLIEGEPINWLYNVLFSPSFSSPVIYFNANDAQGGYLGYERILASLEHAADSLGENPLQVVSQKQHPFLSTPFYHFHPCRSDRLLGDEPAKNGLLRWLSAVAPLVKLKLSNEYAFPFL</sequence>
<evidence type="ECO:0000256" key="6">
    <source>
        <dbReference type="ARBA" id="ARBA00029833"/>
    </source>
</evidence>
<dbReference type="Pfam" id="PF03987">
    <property type="entry name" value="Autophagy_act_C"/>
    <property type="match status" value="1"/>
</dbReference>
<dbReference type="PANTHER" id="PTHR14957">
    <property type="entry name" value="UBIQUITIN-LIKE-CONJUGATING ENZYME ATG10"/>
    <property type="match status" value="1"/>
</dbReference>
<dbReference type="OrthoDB" id="4089664at2759"/>
<dbReference type="Proteomes" id="UP000494040">
    <property type="component" value="Unassembled WGS sequence"/>
</dbReference>
<keyword evidence="3" id="KW-0808">Transferase</keyword>
<organism evidence="7 8">
    <name type="scientific">Cimex lectularius</name>
    <name type="common">Bed bug</name>
    <name type="synonym">Acanthia lectularia</name>
    <dbReference type="NCBI Taxonomy" id="79782"/>
    <lineage>
        <taxon>Eukaryota</taxon>
        <taxon>Metazoa</taxon>
        <taxon>Ecdysozoa</taxon>
        <taxon>Arthropoda</taxon>
        <taxon>Hexapoda</taxon>
        <taxon>Insecta</taxon>
        <taxon>Pterygota</taxon>
        <taxon>Neoptera</taxon>
        <taxon>Paraneoptera</taxon>
        <taxon>Hemiptera</taxon>
        <taxon>Heteroptera</taxon>
        <taxon>Panheteroptera</taxon>
        <taxon>Cimicomorpha</taxon>
        <taxon>Cimicidae</taxon>
        <taxon>Cimex</taxon>
    </lineage>
</organism>
<protein>
    <recommendedName>
        <fullName evidence="2">Ubiquitin-like-conjugating enzyme ATG10</fullName>
    </recommendedName>
    <alternativeName>
        <fullName evidence="6">Autophagy-related protein 10</fullName>
    </alternativeName>
</protein>
<dbReference type="GO" id="GO:0005829">
    <property type="term" value="C:cytosol"/>
    <property type="evidence" value="ECO:0007669"/>
    <property type="project" value="TreeGrafter"/>
</dbReference>
<evidence type="ECO:0000313" key="7">
    <source>
        <dbReference type="EnsemblMetazoa" id="XP_014245496.1"/>
    </source>
</evidence>
<dbReference type="KEGG" id="clec:106664343"/>
<name>A0A8I6RKN6_CIMLE</name>
<keyword evidence="4" id="KW-0833">Ubl conjugation pathway</keyword>
<dbReference type="Gene3D" id="3.30.1460.50">
    <property type="match status" value="1"/>
</dbReference>
<evidence type="ECO:0000313" key="8">
    <source>
        <dbReference type="Proteomes" id="UP000494040"/>
    </source>
</evidence>
<dbReference type="InterPro" id="IPR007135">
    <property type="entry name" value="Atg3/Atg10"/>
</dbReference>
<proteinExistence type="inferred from homology"/>
<evidence type="ECO:0000256" key="3">
    <source>
        <dbReference type="ARBA" id="ARBA00022679"/>
    </source>
</evidence>
<gene>
    <name evidence="7" type="primary">106664343</name>
</gene>
<dbReference type="OMA" id="YHIVYSV"/>
<comment type="similarity">
    <text evidence="1">Belongs to the ATG10 family.</text>
</comment>
<evidence type="ECO:0000256" key="5">
    <source>
        <dbReference type="ARBA" id="ARBA00023006"/>
    </source>
</evidence>
<keyword evidence="8" id="KW-1185">Reference proteome</keyword>
<dbReference type="EnsemblMetazoa" id="XM_014390010.2">
    <property type="protein sequence ID" value="XP_014245496.1"/>
    <property type="gene ID" value="LOC106664343"/>
</dbReference>
<reference evidence="7" key="1">
    <citation type="submission" date="2022-01" db="UniProtKB">
        <authorList>
            <consortium name="EnsemblMetazoa"/>
        </authorList>
    </citation>
    <scope>IDENTIFICATION</scope>
</reference>
<evidence type="ECO:0000256" key="1">
    <source>
        <dbReference type="ARBA" id="ARBA00005696"/>
    </source>
</evidence>
<dbReference type="GO" id="GO:0000045">
    <property type="term" value="P:autophagosome assembly"/>
    <property type="evidence" value="ECO:0007669"/>
    <property type="project" value="TreeGrafter"/>
</dbReference>
<accession>A0A8I6RKN6</accession>
<dbReference type="PANTHER" id="PTHR14957:SF1">
    <property type="entry name" value="UBIQUITIN-LIKE-CONJUGATING ENZYME ATG10"/>
    <property type="match status" value="1"/>
</dbReference>
<evidence type="ECO:0000256" key="4">
    <source>
        <dbReference type="ARBA" id="ARBA00022786"/>
    </source>
</evidence>
<dbReference type="GO" id="GO:0032446">
    <property type="term" value="P:protein modification by small protein conjugation"/>
    <property type="evidence" value="ECO:0007669"/>
    <property type="project" value="TreeGrafter"/>
</dbReference>